<gene>
    <name evidence="4" type="ORF">GCM10022395_29690</name>
</gene>
<feature type="domain" description="FecR protein" evidence="2">
    <location>
        <begin position="169"/>
        <end position="265"/>
    </location>
</feature>
<dbReference type="PIRSF" id="PIRSF018266">
    <property type="entry name" value="FecR"/>
    <property type="match status" value="1"/>
</dbReference>
<dbReference type="PANTHER" id="PTHR30273:SF2">
    <property type="entry name" value="PROTEIN FECR"/>
    <property type="match status" value="1"/>
</dbReference>
<accession>A0ABP6Y8K9</accession>
<evidence type="ECO:0000256" key="1">
    <source>
        <dbReference type="SAM" id="Phobius"/>
    </source>
</evidence>
<keyword evidence="1" id="KW-0472">Membrane</keyword>
<comment type="caution">
    <text evidence="4">The sequence shown here is derived from an EMBL/GenBank/DDBJ whole genome shotgun (WGS) entry which is preliminary data.</text>
</comment>
<keyword evidence="5" id="KW-1185">Reference proteome</keyword>
<dbReference type="InterPro" id="IPR006860">
    <property type="entry name" value="FecR"/>
</dbReference>
<protein>
    <recommendedName>
        <fullName evidence="6">FecR family protein</fullName>
    </recommendedName>
</protein>
<feature type="transmembrane region" description="Helical" evidence="1">
    <location>
        <begin position="72"/>
        <end position="91"/>
    </location>
</feature>
<dbReference type="RefSeq" id="WP_345007132.1">
    <property type="nucleotide sequence ID" value="NZ_BAABCY010000079.1"/>
</dbReference>
<evidence type="ECO:0000259" key="3">
    <source>
        <dbReference type="Pfam" id="PF16344"/>
    </source>
</evidence>
<name>A0ABP6Y8K9_9FLAO</name>
<dbReference type="Gene3D" id="2.60.120.1440">
    <property type="match status" value="1"/>
</dbReference>
<evidence type="ECO:0000313" key="5">
    <source>
        <dbReference type="Proteomes" id="UP001500954"/>
    </source>
</evidence>
<proteinExistence type="predicted"/>
<reference evidence="5" key="1">
    <citation type="journal article" date="2019" name="Int. J. Syst. Evol. Microbiol.">
        <title>The Global Catalogue of Microorganisms (GCM) 10K type strain sequencing project: providing services to taxonomists for standard genome sequencing and annotation.</title>
        <authorList>
            <consortium name="The Broad Institute Genomics Platform"/>
            <consortium name="The Broad Institute Genome Sequencing Center for Infectious Disease"/>
            <person name="Wu L."/>
            <person name="Ma J."/>
        </authorList>
    </citation>
    <scope>NUCLEOTIDE SEQUENCE [LARGE SCALE GENOMIC DNA]</scope>
    <source>
        <strain evidence="5">JCM 17111</strain>
    </source>
</reference>
<dbReference type="EMBL" id="BAABCY010000079">
    <property type="protein sequence ID" value="GAA3579149.1"/>
    <property type="molecule type" value="Genomic_DNA"/>
</dbReference>
<dbReference type="Proteomes" id="UP001500954">
    <property type="component" value="Unassembled WGS sequence"/>
</dbReference>
<evidence type="ECO:0008006" key="6">
    <source>
        <dbReference type="Google" id="ProtNLM"/>
    </source>
</evidence>
<keyword evidence="1" id="KW-0812">Transmembrane</keyword>
<dbReference type="InterPro" id="IPR012373">
    <property type="entry name" value="Ferrdict_sens_TM"/>
</dbReference>
<sequence length="378" mass="42688">MEFKLILKKINKTLTEEETLIFDAWFSESETHREYFYKVQEHYLTAPDTVDIQKGWGEVSSKIAPKSNKAGYWKYAAAIAAVLLLGIFVFVQKPEHPVEVTPEVVETNAIEIGTDKATLTLEDGSHIVLEKGASFKGENLTSNGEHIVYNTTPKSAEVDKPVAYNVLTIPRGGQFFITLSDGTKVWLNSDSQLRYPVTFASNKPRHVELVYGEAYFDVSPSLEHNNTHFIVNTHEQDIDVLGTEFNVKAYREDPVIATTLVEGKVLVTSADVSEQLVPGQQSRLHIGTDQIDISEVNVSDVISWKDGFFSFKDKPLKEIMLVLSRWYDIEVFMENEAAGDIKFNGVFNKKQHIENILKIIENTHEVKFETKGKTVKVK</sequence>
<feature type="domain" description="Protein FecR C-terminal" evidence="3">
    <location>
        <begin position="309"/>
        <end position="377"/>
    </location>
</feature>
<evidence type="ECO:0000259" key="2">
    <source>
        <dbReference type="Pfam" id="PF04773"/>
    </source>
</evidence>
<dbReference type="Gene3D" id="3.55.50.30">
    <property type="match status" value="1"/>
</dbReference>
<dbReference type="PANTHER" id="PTHR30273">
    <property type="entry name" value="PERIPLASMIC SIGNAL SENSOR AND SIGMA FACTOR ACTIVATOR FECR-RELATED"/>
    <property type="match status" value="1"/>
</dbReference>
<dbReference type="Pfam" id="PF04773">
    <property type="entry name" value="FecR"/>
    <property type="match status" value="1"/>
</dbReference>
<keyword evidence="1" id="KW-1133">Transmembrane helix</keyword>
<organism evidence="4 5">
    <name type="scientific">Snuella lapsa</name>
    <dbReference type="NCBI Taxonomy" id="870481"/>
    <lineage>
        <taxon>Bacteria</taxon>
        <taxon>Pseudomonadati</taxon>
        <taxon>Bacteroidota</taxon>
        <taxon>Flavobacteriia</taxon>
        <taxon>Flavobacteriales</taxon>
        <taxon>Flavobacteriaceae</taxon>
        <taxon>Snuella</taxon>
    </lineage>
</organism>
<dbReference type="InterPro" id="IPR032508">
    <property type="entry name" value="FecR_C"/>
</dbReference>
<evidence type="ECO:0000313" key="4">
    <source>
        <dbReference type="EMBL" id="GAA3579149.1"/>
    </source>
</evidence>
<dbReference type="Pfam" id="PF16344">
    <property type="entry name" value="FecR_C"/>
    <property type="match status" value="1"/>
</dbReference>